<evidence type="ECO:0000256" key="2">
    <source>
        <dbReference type="ARBA" id="ARBA00022448"/>
    </source>
</evidence>
<dbReference type="InterPro" id="IPR000731">
    <property type="entry name" value="SSD"/>
</dbReference>
<dbReference type="GO" id="GO:0043952">
    <property type="term" value="P:protein transport by the Sec complex"/>
    <property type="evidence" value="ECO:0007669"/>
    <property type="project" value="UniProtKB-UniRule"/>
</dbReference>
<keyword evidence="3 10" id="KW-1003">Cell membrane</keyword>
<reference evidence="13" key="1">
    <citation type="submission" date="2017-09" db="EMBL/GenBank/DDBJ databases">
        <title>Depth-based differentiation of microbial function through sediment-hosted aquifers and enrichment of novel symbionts in the deep terrestrial subsurface.</title>
        <authorList>
            <person name="Probst A.J."/>
            <person name="Ladd B."/>
            <person name="Jarett J.K."/>
            <person name="Geller-Mcgrath D.E."/>
            <person name="Sieber C.M.K."/>
            <person name="Emerson J.B."/>
            <person name="Anantharaman K."/>
            <person name="Thomas B.C."/>
            <person name="Malmstrom R."/>
            <person name="Stieglmeier M."/>
            <person name="Klingl A."/>
            <person name="Woyke T."/>
            <person name="Ryan C.M."/>
            <person name="Banfield J.F."/>
        </authorList>
    </citation>
    <scope>NUCLEOTIDE SEQUENCE [LARGE SCALE GENOMIC DNA]</scope>
</reference>
<keyword evidence="2 10" id="KW-0813">Transport</keyword>
<proteinExistence type="inferred from homology"/>
<dbReference type="InterPro" id="IPR022645">
    <property type="entry name" value="SecD/SecF_bac"/>
</dbReference>
<dbReference type="InterPro" id="IPR022646">
    <property type="entry name" value="SecD/SecF_CS"/>
</dbReference>
<dbReference type="Pfam" id="PF02355">
    <property type="entry name" value="SecD_SecF_C"/>
    <property type="match status" value="1"/>
</dbReference>
<dbReference type="GO" id="GO:0006605">
    <property type="term" value="P:protein targeting"/>
    <property type="evidence" value="ECO:0007669"/>
    <property type="project" value="UniProtKB-UniRule"/>
</dbReference>
<evidence type="ECO:0000256" key="5">
    <source>
        <dbReference type="ARBA" id="ARBA00022692"/>
    </source>
</evidence>
<evidence type="ECO:0000256" key="9">
    <source>
        <dbReference type="ARBA" id="ARBA00023136"/>
    </source>
</evidence>
<dbReference type="InterPro" id="IPR005665">
    <property type="entry name" value="SecF_bac"/>
</dbReference>
<keyword evidence="7 10" id="KW-1133">Transmembrane helix</keyword>
<keyword evidence="5 10" id="KW-0812">Transmembrane</keyword>
<evidence type="ECO:0000313" key="13">
    <source>
        <dbReference type="Proteomes" id="UP000230481"/>
    </source>
</evidence>
<feature type="transmembrane region" description="Helical" evidence="10">
    <location>
        <begin position="131"/>
        <end position="150"/>
    </location>
</feature>
<comment type="similarity">
    <text evidence="10">Belongs to the SecD/SecF family. SecF subfamily.</text>
</comment>
<evidence type="ECO:0000256" key="1">
    <source>
        <dbReference type="ARBA" id="ARBA00004651"/>
    </source>
</evidence>
<evidence type="ECO:0000313" key="12">
    <source>
        <dbReference type="EMBL" id="PIT96775.1"/>
    </source>
</evidence>
<dbReference type="PRINTS" id="PR01755">
    <property type="entry name" value="SECFTRNLCASE"/>
</dbReference>
<dbReference type="GO" id="GO:0065002">
    <property type="term" value="P:intracellular protein transmembrane transport"/>
    <property type="evidence" value="ECO:0007669"/>
    <property type="project" value="UniProtKB-UniRule"/>
</dbReference>
<gene>
    <name evidence="10 12" type="primary">secF</name>
    <name evidence="12" type="ORF">COT82_01350</name>
</gene>
<evidence type="ECO:0000256" key="8">
    <source>
        <dbReference type="ARBA" id="ARBA00023010"/>
    </source>
</evidence>
<feature type="transmembrane region" description="Helical" evidence="10">
    <location>
        <begin position="9"/>
        <end position="30"/>
    </location>
</feature>
<evidence type="ECO:0000256" key="6">
    <source>
        <dbReference type="ARBA" id="ARBA00022927"/>
    </source>
</evidence>
<evidence type="ECO:0000256" key="7">
    <source>
        <dbReference type="ARBA" id="ARBA00022989"/>
    </source>
</evidence>
<dbReference type="Gene3D" id="1.20.1640.10">
    <property type="entry name" value="Multidrug efflux transporter AcrB transmembrane domain"/>
    <property type="match status" value="1"/>
</dbReference>
<dbReference type="PROSITE" id="PS50156">
    <property type="entry name" value="SSD"/>
    <property type="match status" value="1"/>
</dbReference>
<dbReference type="PANTHER" id="PTHR30081">
    <property type="entry name" value="PROTEIN-EXPORT MEMBRANE PROTEIN SEC"/>
    <property type="match status" value="1"/>
</dbReference>
<feature type="transmembrane region" description="Helical" evidence="10">
    <location>
        <begin position="192"/>
        <end position="215"/>
    </location>
</feature>
<feature type="transmembrane region" description="Helical" evidence="10">
    <location>
        <begin position="162"/>
        <end position="186"/>
    </location>
</feature>
<dbReference type="InterPro" id="IPR048634">
    <property type="entry name" value="SecD_SecF_C"/>
</dbReference>
<feature type="transmembrane region" description="Helical" evidence="10">
    <location>
        <begin position="274"/>
        <end position="298"/>
    </location>
</feature>
<dbReference type="GO" id="GO:0015450">
    <property type="term" value="F:protein-transporting ATPase activity"/>
    <property type="evidence" value="ECO:0007669"/>
    <property type="project" value="InterPro"/>
</dbReference>
<comment type="caution">
    <text evidence="12">The sequence shown here is derived from an EMBL/GenBank/DDBJ whole genome shotgun (WGS) entry which is preliminary data.</text>
</comment>
<dbReference type="HAMAP" id="MF_01464_B">
    <property type="entry name" value="SecF_B"/>
    <property type="match status" value="1"/>
</dbReference>
<accession>A0A2M6WVE6</accession>
<dbReference type="EMBL" id="PFAA01000028">
    <property type="protein sequence ID" value="PIT96775.1"/>
    <property type="molecule type" value="Genomic_DNA"/>
</dbReference>
<keyword evidence="9 10" id="KW-0472">Membrane</keyword>
<protein>
    <recommendedName>
        <fullName evidence="10">Protein-export membrane protein SecF</fullName>
    </recommendedName>
</protein>
<comment type="subunit">
    <text evidence="10">Forms a complex with SecD. Part of the essential Sec protein translocation apparatus which comprises SecA, SecYEG and auxiliary proteins SecDF. Other proteins may also be involved.</text>
</comment>
<organism evidence="12 13">
    <name type="scientific">Candidatus Campbellbacteria bacterium CG10_big_fil_rev_8_21_14_0_10_35_52</name>
    <dbReference type="NCBI Taxonomy" id="1974527"/>
    <lineage>
        <taxon>Bacteria</taxon>
        <taxon>Candidatus Campbelliibacteriota</taxon>
    </lineage>
</organism>
<dbReference type="InterPro" id="IPR022813">
    <property type="entry name" value="SecD/SecF_arch_bac"/>
</dbReference>
<dbReference type="Proteomes" id="UP000230481">
    <property type="component" value="Unassembled WGS sequence"/>
</dbReference>
<dbReference type="PANTHER" id="PTHR30081:SF8">
    <property type="entry name" value="PROTEIN TRANSLOCASE SUBUNIT SECF"/>
    <property type="match status" value="1"/>
</dbReference>
<feature type="transmembrane region" description="Helical" evidence="10">
    <location>
        <begin position="250"/>
        <end position="268"/>
    </location>
</feature>
<name>A0A2M6WVE6_9BACT</name>
<evidence type="ECO:0000256" key="4">
    <source>
        <dbReference type="ARBA" id="ARBA00022519"/>
    </source>
</evidence>
<dbReference type="Pfam" id="PF07549">
    <property type="entry name" value="Sec_GG"/>
    <property type="match status" value="1"/>
</dbReference>
<dbReference type="NCBIfam" id="TIGR00966">
    <property type="entry name" value="transloc_SecF"/>
    <property type="match status" value="1"/>
</dbReference>
<keyword evidence="4" id="KW-0997">Cell inner membrane</keyword>
<dbReference type="SUPFAM" id="SSF82866">
    <property type="entry name" value="Multidrug efflux transporter AcrB transmembrane domain"/>
    <property type="match status" value="1"/>
</dbReference>
<evidence type="ECO:0000259" key="11">
    <source>
        <dbReference type="PROSITE" id="PS50156"/>
    </source>
</evidence>
<comment type="subcellular location">
    <subcellularLocation>
        <location evidence="1 10">Cell membrane</location>
        <topology evidence="1 10">Multi-pass membrane protein</topology>
    </subcellularLocation>
</comment>
<dbReference type="GO" id="GO:0005886">
    <property type="term" value="C:plasma membrane"/>
    <property type="evidence" value="ECO:0007669"/>
    <property type="project" value="UniProtKB-SubCell"/>
</dbReference>
<feature type="domain" description="SSD" evidence="11">
    <location>
        <begin position="131"/>
        <end position="299"/>
    </location>
</feature>
<dbReference type="AlphaFoldDB" id="A0A2M6WVE6"/>
<evidence type="ECO:0000256" key="10">
    <source>
        <dbReference type="HAMAP-Rule" id="MF_01464"/>
    </source>
</evidence>
<keyword evidence="6 10" id="KW-0653">Protein transport</keyword>
<comment type="function">
    <text evidence="10">Part of the Sec protein translocase complex. Interacts with the SecYEG preprotein conducting channel. SecDF uses the proton motive force (PMF) to complete protein translocation after the ATP-dependent function of SecA.</text>
</comment>
<sequence length="308" mass="34405">MFVIKYRKIFFIFTGVIVASAIFSIIFFGLNFGIDFTGGAIAEISYKTADFEKEKIPSKEELEGQLRNLPIGGFSIRPTEDDSFILRTRNLTEDERMSVIKALSFNGEKDVIQKRFNSIGPVIGSELRNKALVAIGIVIIAIILFIAFVFRKVSEQISSWKYGIVAILALIHDILVPVGIFAFLGYTTAVEIDILFVMALLAILGYSINDTIVVFDRVRENLRFNNENRSKEEFDITVGKSLNQTYMRSINTSLTTLFVLLALFFVGSEATQNFALVLAIGIIAGTYSSIFFATPLLVTVERLSNKNK</sequence>
<keyword evidence="8 10" id="KW-0811">Translocation</keyword>
<evidence type="ECO:0000256" key="3">
    <source>
        <dbReference type="ARBA" id="ARBA00022475"/>
    </source>
</evidence>